<evidence type="ECO:0000256" key="4">
    <source>
        <dbReference type="ARBA" id="ARBA00022827"/>
    </source>
</evidence>
<evidence type="ECO:0000313" key="9">
    <source>
        <dbReference type="Proteomes" id="UP000199532"/>
    </source>
</evidence>
<keyword evidence="3" id="KW-0285">Flavoprotein</keyword>
<reference evidence="8 9" key="1">
    <citation type="submission" date="2016-10" db="EMBL/GenBank/DDBJ databases">
        <authorList>
            <person name="de Groot N.N."/>
        </authorList>
    </citation>
    <scope>NUCLEOTIDE SEQUENCE [LARGE SCALE GENOMIC DNA]</scope>
    <source>
        <strain evidence="8 9">DSM 19938</strain>
    </source>
</reference>
<comment type="similarity">
    <text evidence="2">Belongs to the acyl-CoA dehydrogenase family.</text>
</comment>
<keyword evidence="9" id="KW-1185">Reference proteome</keyword>
<evidence type="ECO:0000259" key="6">
    <source>
        <dbReference type="Pfam" id="PF00441"/>
    </source>
</evidence>
<dbReference type="InterPro" id="IPR009100">
    <property type="entry name" value="AcylCoA_DH/oxidase_NM_dom_sf"/>
</dbReference>
<gene>
    <name evidence="8" type="ORF">SAMN04487995_0111</name>
</gene>
<evidence type="ECO:0000256" key="2">
    <source>
        <dbReference type="ARBA" id="ARBA00009347"/>
    </source>
</evidence>
<dbReference type="EMBL" id="FNXY01000001">
    <property type="protein sequence ID" value="SEI37351.1"/>
    <property type="molecule type" value="Genomic_DNA"/>
</dbReference>
<evidence type="ECO:0000256" key="5">
    <source>
        <dbReference type="ARBA" id="ARBA00023002"/>
    </source>
</evidence>
<dbReference type="InterPro" id="IPR050741">
    <property type="entry name" value="Acyl-CoA_dehydrogenase"/>
</dbReference>
<keyword evidence="5" id="KW-0560">Oxidoreductase</keyword>
<dbReference type="Proteomes" id="UP000199532">
    <property type="component" value="Unassembled WGS sequence"/>
</dbReference>
<proteinExistence type="inferred from homology"/>
<dbReference type="Pfam" id="PF00441">
    <property type="entry name" value="Acyl-CoA_dh_1"/>
    <property type="match status" value="1"/>
</dbReference>
<dbReference type="STRING" id="408657.SAMN04487995_0111"/>
<feature type="domain" description="Acyl-CoA dehydrogenase/oxidase C-terminal" evidence="6">
    <location>
        <begin position="223"/>
        <end position="339"/>
    </location>
</feature>
<dbReference type="InterPro" id="IPR037069">
    <property type="entry name" value="AcylCoA_DH/ox_N_sf"/>
</dbReference>
<sequence length="378" mass="42571">MFSNHSDFDPIFHCIKQHAALSDADGNFPTDEFKEIRQSELLSFPIKRSSMTFNSDNLINNLNLLKSLGRASLPVGRIFEGHMNALQLVNIYGTASQKKRWFEEVTSGQKLFGVWNTQDQDGVFAHERADGNFLLKGSKTFCSGGDQIQRPLITAELKSPSIKGWQMCIIPTEKVAAIKQDKSFWQPLGMRASASFRMDFTGIIISKEDFLGAPNDYYKQPHFSSGAIRFCSVQLGGAEAVLEETHHLLKSISRTEDPFQKSRIAEMSFLVETGNLWISQTAHKLESGQYGSEHIIAYINMARCMIEEICLRCMTLSERSVGARGLLRPGNLERIHRDLITYLRQPAPDASLVSIGDFVFKQPDTRKLWAVQMVSKLP</sequence>
<dbReference type="GO" id="GO:0003995">
    <property type="term" value="F:acyl-CoA dehydrogenase activity"/>
    <property type="evidence" value="ECO:0007669"/>
    <property type="project" value="TreeGrafter"/>
</dbReference>
<evidence type="ECO:0000256" key="3">
    <source>
        <dbReference type="ARBA" id="ARBA00022630"/>
    </source>
</evidence>
<dbReference type="GO" id="GO:0050660">
    <property type="term" value="F:flavin adenine dinucleotide binding"/>
    <property type="evidence" value="ECO:0007669"/>
    <property type="project" value="InterPro"/>
</dbReference>
<dbReference type="SUPFAM" id="SSF56645">
    <property type="entry name" value="Acyl-CoA dehydrogenase NM domain-like"/>
    <property type="match status" value="1"/>
</dbReference>
<dbReference type="GO" id="GO:0033539">
    <property type="term" value="P:fatty acid beta-oxidation using acyl-CoA dehydrogenase"/>
    <property type="evidence" value="ECO:0007669"/>
    <property type="project" value="TreeGrafter"/>
</dbReference>
<protein>
    <submittedName>
        <fullName evidence="8">Acyl-CoA dehydrogenase</fullName>
    </submittedName>
</protein>
<dbReference type="OrthoDB" id="571684at2"/>
<dbReference type="Gene3D" id="1.20.140.10">
    <property type="entry name" value="Butyryl-CoA Dehydrogenase, subunit A, domain 3"/>
    <property type="match status" value="1"/>
</dbReference>
<evidence type="ECO:0000313" key="8">
    <source>
        <dbReference type="EMBL" id="SEI37351.1"/>
    </source>
</evidence>
<dbReference type="PANTHER" id="PTHR48083:SF37">
    <property type="entry name" value="DEHYDROGENASE, PUTATIVE-RELATED"/>
    <property type="match status" value="1"/>
</dbReference>
<name>A0A1H6Q0F4_9BACT</name>
<keyword evidence="4" id="KW-0274">FAD</keyword>
<dbReference type="Gene3D" id="2.40.110.10">
    <property type="entry name" value="Butyryl-CoA Dehydrogenase, subunit A, domain 2"/>
    <property type="match status" value="1"/>
</dbReference>
<dbReference type="Pfam" id="PF02771">
    <property type="entry name" value="Acyl-CoA_dh_N"/>
    <property type="match status" value="1"/>
</dbReference>
<accession>A0A1H6Q0F4</accession>
<dbReference type="GO" id="GO:0005737">
    <property type="term" value="C:cytoplasm"/>
    <property type="evidence" value="ECO:0007669"/>
    <property type="project" value="TreeGrafter"/>
</dbReference>
<dbReference type="Gene3D" id="1.10.540.10">
    <property type="entry name" value="Acyl-CoA dehydrogenase/oxidase, N-terminal domain"/>
    <property type="match status" value="1"/>
</dbReference>
<dbReference type="InterPro" id="IPR046373">
    <property type="entry name" value="Acyl-CoA_Oxase/DH_mid-dom_sf"/>
</dbReference>
<dbReference type="InterPro" id="IPR013786">
    <property type="entry name" value="AcylCoA_DH/ox_N"/>
</dbReference>
<evidence type="ECO:0000256" key="1">
    <source>
        <dbReference type="ARBA" id="ARBA00001974"/>
    </source>
</evidence>
<comment type="cofactor">
    <cofactor evidence="1">
        <name>FAD</name>
        <dbReference type="ChEBI" id="CHEBI:57692"/>
    </cofactor>
</comment>
<dbReference type="AlphaFoldDB" id="A0A1H6Q0F4"/>
<feature type="domain" description="Acyl-CoA dehydrogenase/oxidase N-terminal" evidence="7">
    <location>
        <begin position="15"/>
        <end position="109"/>
    </location>
</feature>
<evidence type="ECO:0000259" key="7">
    <source>
        <dbReference type="Pfam" id="PF02771"/>
    </source>
</evidence>
<dbReference type="SUPFAM" id="SSF47203">
    <property type="entry name" value="Acyl-CoA dehydrogenase C-terminal domain-like"/>
    <property type="match status" value="1"/>
</dbReference>
<dbReference type="InterPro" id="IPR036250">
    <property type="entry name" value="AcylCo_DH-like_C"/>
</dbReference>
<organism evidence="8 9">
    <name type="scientific">Dyadobacter koreensis</name>
    <dbReference type="NCBI Taxonomy" id="408657"/>
    <lineage>
        <taxon>Bacteria</taxon>
        <taxon>Pseudomonadati</taxon>
        <taxon>Bacteroidota</taxon>
        <taxon>Cytophagia</taxon>
        <taxon>Cytophagales</taxon>
        <taxon>Spirosomataceae</taxon>
        <taxon>Dyadobacter</taxon>
    </lineage>
</organism>
<dbReference type="RefSeq" id="WP_090330708.1">
    <property type="nucleotide sequence ID" value="NZ_FNXY01000001.1"/>
</dbReference>
<dbReference type="PANTHER" id="PTHR48083">
    <property type="entry name" value="MEDIUM-CHAIN SPECIFIC ACYL-COA DEHYDROGENASE, MITOCHONDRIAL-RELATED"/>
    <property type="match status" value="1"/>
</dbReference>
<dbReference type="InterPro" id="IPR009075">
    <property type="entry name" value="AcylCo_DH/oxidase_C"/>
</dbReference>